<dbReference type="PROSITE" id="PS50082">
    <property type="entry name" value="WD_REPEATS_2"/>
    <property type="match status" value="1"/>
</dbReference>
<dbReference type="STRING" id="246404.A0A507FFK0"/>
<sequence>MELDQPASVDVAEVEAGAPISQKARTLAAECALFDVTPVGLAVHPCPIYSIAATKNMKWMFTGGDDGFIRKYDFMASMNGDALLTAVQKHGLVDSVQRSGVMTSAWELEEVPSPAKGVTPDLSAAAPAPASKISPVYSMAIHSEAIFMLAGCESGNINLFSVRHDEGQCQHVLRHHDKPVSVLTLSGDEKTLMSGSWDRRAIRWDLNTGTAIREFKAFNSHITTIQYKPNPSMPVQYDLPDAVDDHAALILSFDGRASIVDHRDPNEVVKSVATLSGVPNSAPPWGVSASWSPDGQRFFIGRRNGTVDEYDFGEGKLLQSIRLPRDSGAVTSVHCMPNNRHVLCCSFDNIRLWDLQYTPPEPTEPGGTVSASMNLDSEFLQPIVPFSIIPGHHGGVIAATHMDWSSRYMVTVSGNRGWDGTANNMCLLYSVNSAQA</sequence>
<organism evidence="3 4">
    <name type="scientific">Chytriomyces confervae</name>
    <dbReference type="NCBI Taxonomy" id="246404"/>
    <lineage>
        <taxon>Eukaryota</taxon>
        <taxon>Fungi</taxon>
        <taxon>Fungi incertae sedis</taxon>
        <taxon>Chytridiomycota</taxon>
        <taxon>Chytridiomycota incertae sedis</taxon>
        <taxon>Chytridiomycetes</taxon>
        <taxon>Chytridiales</taxon>
        <taxon>Chytriomycetaceae</taxon>
        <taxon>Chytriomyces</taxon>
    </lineage>
</organism>
<feature type="domain" description="Transcription factor spt8 beta-propeller" evidence="2">
    <location>
        <begin position="244"/>
        <end position="431"/>
    </location>
</feature>
<evidence type="ECO:0000259" key="2">
    <source>
        <dbReference type="Pfam" id="PF23798"/>
    </source>
</evidence>
<evidence type="ECO:0000313" key="4">
    <source>
        <dbReference type="Proteomes" id="UP000320333"/>
    </source>
</evidence>
<dbReference type="PANTHER" id="PTHR19879">
    <property type="entry name" value="TRANSCRIPTION INITIATION FACTOR TFIID"/>
    <property type="match status" value="1"/>
</dbReference>
<evidence type="ECO:0000313" key="3">
    <source>
        <dbReference type="EMBL" id="TPX74337.1"/>
    </source>
</evidence>
<reference evidence="3 4" key="1">
    <citation type="journal article" date="2019" name="Sci. Rep.">
        <title>Comparative genomics of chytrid fungi reveal insights into the obligate biotrophic and pathogenic lifestyle of Synchytrium endobioticum.</title>
        <authorList>
            <person name="van de Vossenberg B.T.L.H."/>
            <person name="Warris S."/>
            <person name="Nguyen H.D.T."/>
            <person name="van Gent-Pelzer M.P.E."/>
            <person name="Joly D.L."/>
            <person name="van de Geest H.C."/>
            <person name="Bonants P.J.M."/>
            <person name="Smith D.S."/>
            <person name="Levesque C.A."/>
            <person name="van der Lee T.A.J."/>
        </authorList>
    </citation>
    <scope>NUCLEOTIDE SEQUENCE [LARGE SCALE GENOMIC DNA]</scope>
    <source>
        <strain evidence="3 4">CBS 675.73</strain>
    </source>
</reference>
<dbReference type="SUPFAM" id="SSF50978">
    <property type="entry name" value="WD40 repeat-like"/>
    <property type="match status" value="1"/>
</dbReference>
<dbReference type="Proteomes" id="UP000320333">
    <property type="component" value="Unassembled WGS sequence"/>
</dbReference>
<evidence type="ECO:0000256" key="1">
    <source>
        <dbReference type="PROSITE-ProRule" id="PRU00221"/>
    </source>
</evidence>
<dbReference type="AlphaFoldDB" id="A0A507FFK0"/>
<dbReference type="PROSITE" id="PS50294">
    <property type="entry name" value="WD_REPEATS_REGION"/>
    <property type="match status" value="1"/>
</dbReference>
<feature type="repeat" description="WD" evidence="1">
    <location>
        <begin position="173"/>
        <end position="214"/>
    </location>
</feature>
<protein>
    <recommendedName>
        <fullName evidence="2">Transcription factor spt8 beta-propeller domain-containing protein</fullName>
    </recommendedName>
</protein>
<dbReference type="Pfam" id="PF23798">
    <property type="entry name" value="Beta-prop_SPT8"/>
    <property type="match status" value="2"/>
</dbReference>
<gene>
    <name evidence="3" type="ORF">CcCBS67573_g04395</name>
</gene>
<dbReference type="OrthoDB" id="10260946at2759"/>
<dbReference type="PANTHER" id="PTHR19879:SF9">
    <property type="entry name" value="TRANSCRIPTION INITIATION FACTOR TFIID SUBUNIT 5"/>
    <property type="match status" value="1"/>
</dbReference>
<dbReference type="InterPro" id="IPR057544">
    <property type="entry name" value="Beta-prop_SPT8"/>
</dbReference>
<accession>A0A507FFK0</accession>
<keyword evidence="1" id="KW-0853">WD repeat</keyword>
<dbReference type="SMART" id="SM00320">
    <property type="entry name" value="WD40"/>
    <property type="match status" value="6"/>
</dbReference>
<proteinExistence type="predicted"/>
<dbReference type="EMBL" id="QEAP01000131">
    <property type="protein sequence ID" value="TPX74337.1"/>
    <property type="molecule type" value="Genomic_DNA"/>
</dbReference>
<dbReference type="InterPro" id="IPR015943">
    <property type="entry name" value="WD40/YVTN_repeat-like_dom_sf"/>
</dbReference>
<dbReference type="Gene3D" id="2.130.10.10">
    <property type="entry name" value="YVTN repeat-like/Quinoprotein amine dehydrogenase"/>
    <property type="match status" value="2"/>
</dbReference>
<comment type="caution">
    <text evidence="3">The sequence shown here is derived from an EMBL/GenBank/DDBJ whole genome shotgun (WGS) entry which is preliminary data.</text>
</comment>
<feature type="domain" description="Transcription factor spt8 beta-propeller" evidence="2">
    <location>
        <begin position="35"/>
        <end position="229"/>
    </location>
</feature>
<keyword evidence="4" id="KW-1185">Reference proteome</keyword>
<name>A0A507FFK0_9FUNG</name>
<dbReference type="InterPro" id="IPR001680">
    <property type="entry name" value="WD40_rpt"/>
</dbReference>
<dbReference type="InterPro" id="IPR036322">
    <property type="entry name" value="WD40_repeat_dom_sf"/>
</dbReference>